<evidence type="ECO:0000259" key="9">
    <source>
        <dbReference type="PROSITE" id="PS51755"/>
    </source>
</evidence>
<dbReference type="SUPFAM" id="SSF52172">
    <property type="entry name" value="CheY-like"/>
    <property type="match status" value="1"/>
</dbReference>
<evidence type="ECO:0000256" key="1">
    <source>
        <dbReference type="ARBA" id="ARBA00022553"/>
    </source>
</evidence>
<evidence type="ECO:0000256" key="3">
    <source>
        <dbReference type="ARBA" id="ARBA00023015"/>
    </source>
</evidence>
<evidence type="ECO:0000256" key="5">
    <source>
        <dbReference type="ARBA" id="ARBA00023163"/>
    </source>
</evidence>
<feature type="DNA-binding region" description="OmpR/PhoB-type" evidence="7">
    <location>
        <begin position="125"/>
        <end position="222"/>
    </location>
</feature>
<feature type="domain" description="OmpR/PhoB-type" evidence="9">
    <location>
        <begin position="125"/>
        <end position="222"/>
    </location>
</feature>
<dbReference type="GO" id="GO:0005829">
    <property type="term" value="C:cytosol"/>
    <property type="evidence" value="ECO:0007669"/>
    <property type="project" value="TreeGrafter"/>
</dbReference>
<organism evidence="10 11">
    <name type="scientific">Photobacterium angustum</name>
    <dbReference type="NCBI Taxonomy" id="661"/>
    <lineage>
        <taxon>Bacteria</taxon>
        <taxon>Pseudomonadati</taxon>
        <taxon>Pseudomonadota</taxon>
        <taxon>Gammaproteobacteria</taxon>
        <taxon>Vibrionales</taxon>
        <taxon>Vibrionaceae</taxon>
        <taxon>Photobacterium</taxon>
    </lineage>
</organism>
<keyword evidence="3" id="KW-0805">Transcription regulation</keyword>
<gene>
    <name evidence="10" type="ORF">BTO08_04520</name>
</gene>
<feature type="modified residue" description="4-aspartylphosphate" evidence="6">
    <location>
        <position position="51"/>
    </location>
</feature>
<dbReference type="OrthoDB" id="4127888at2"/>
<evidence type="ECO:0000256" key="4">
    <source>
        <dbReference type="ARBA" id="ARBA00023125"/>
    </source>
</evidence>
<comment type="caution">
    <text evidence="10">The sequence shown here is derived from an EMBL/GenBank/DDBJ whole genome shotgun (WGS) entry which is preliminary data.</text>
</comment>
<dbReference type="GO" id="GO:0006355">
    <property type="term" value="P:regulation of DNA-templated transcription"/>
    <property type="evidence" value="ECO:0007669"/>
    <property type="project" value="InterPro"/>
</dbReference>
<dbReference type="PROSITE" id="PS50110">
    <property type="entry name" value="RESPONSE_REGULATORY"/>
    <property type="match status" value="1"/>
</dbReference>
<dbReference type="Pfam" id="PF00486">
    <property type="entry name" value="Trans_reg_C"/>
    <property type="match status" value="1"/>
</dbReference>
<name>A0A2S7VX94_PHOAN</name>
<dbReference type="FunFam" id="3.40.50.2300:FF:000001">
    <property type="entry name" value="DNA-binding response regulator PhoB"/>
    <property type="match status" value="1"/>
</dbReference>
<dbReference type="InterPro" id="IPR036388">
    <property type="entry name" value="WH-like_DNA-bd_sf"/>
</dbReference>
<dbReference type="GO" id="GO:0000156">
    <property type="term" value="F:phosphorelay response regulator activity"/>
    <property type="evidence" value="ECO:0007669"/>
    <property type="project" value="TreeGrafter"/>
</dbReference>
<keyword evidence="1 6" id="KW-0597">Phosphoprotein</keyword>
<keyword evidence="5" id="KW-0804">Transcription</keyword>
<dbReference type="PANTHER" id="PTHR48111:SF22">
    <property type="entry name" value="REGULATOR OF RPOS"/>
    <property type="match status" value="1"/>
</dbReference>
<sequence>MKLLLIEDHQDIANIIFDFFEIKSYTLDYANNGIQGYELAKQHHYDLIILDVMLPRMDGYMVCQQLRKDGIDTPILMLTARDTREDTLEGFATGADDYLIKPFDLEILEARISALTRRRKGNTAAQILQFGDLFLDLKTHIATRENRQISLNPTLFTILKLMLLRAPDTLTKQELINTLWGDDEPENNVLRSHIYQLRTQIDKGFNHSYIKTIPKVGYQLIKQIKEDKQQ</sequence>
<proteinExistence type="predicted"/>
<protein>
    <submittedName>
        <fullName evidence="10">DNA-binding response regulator</fullName>
    </submittedName>
</protein>
<dbReference type="CDD" id="cd00383">
    <property type="entry name" value="trans_reg_C"/>
    <property type="match status" value="1"/>
</dbReference>
<accession>A0A2S7VX94</accession>
<dbReference type="GO" id="GO:0032993">
    <property type="term" value="C:protein-DNA complex"/>
    <property type="evidence" value="ECO:0007669"/>
    <property type="project" value="TreeGrafter"/>
</dbReference>
<evidence type="ECO:0000313" key="10">
    <source>
        <dbReference type="EMBL" id="PQJ66732.1"/>
    </source>
</evidence>
<evidence type="ECO:0000313" key="11">
    <source>
        <dbReference type="Proteomes" id="UP000238730"/>
    </source>
</evidence>
<dbReference type="PANTHER" id="PTHR48111">
    <property type="entry name" value="REGULATOR OF RPOS"/>
    <property type="match status" value="1"/>
</dbReference>
<dbReference type="InterPro" id="IPR016032">
    <property type="entry name" value="Sig_transdc_resp-reg_C-effctor"/>
</dbReference>
<dbReference type="Proteomes" id="UP000238730">
    <property type="component" value="Unassembled WGS sequence"/>
</dbReference>
<dbReference type="AlphaFoldDB" id="A0A2S7VX94"/>
<dbReference type="EMBL" id="MSCJ01000001">
    <property type="protein sequence ID" value="PQJ66732.1"/>
    <property type="molecule type" value="Genomic_DNA"/>
</dbReference>
<dbReference type="PROSITE" id="PS51755">
    <property type="entry name" value="OMPR_PHOB"/>
    <property type="match status" value="1"/>
</dbReference>
<dbReference type="InterPro" id="IPR039420">
    <property type="entry name" value="WalR-like"/>
</dbReference>
<dbReference type="SMART" id="SM00448">
    <property type="entry name" value="REC"/>
    <property type="match status" value="1"/>
</dbReference>
<dbReference type="SMART" id="SM00862">
    <property type="entry name" value="Trans_reg_C"/>
    <property type="match status" value="1"/>
</dbReference>
<evidence type="ECO:0000256" key="7">
    <source>
        <dbReference type="PROSITE-ProRule" id="PRU01091"/>
    </source>
</evidence>
<feature type="domain" description="Response regulatory" evidence="8">
    <location>
        <begin position="2"/>
        <end position="116"/>
    </location>
</feature>
<evidence type="ECO:0000259" key="8">
    <source>
        <dbReference type="PROSITE" id="PS50110"/>
    </source>
</evidence>
<dbReference type="RefSeq" id="WP_105060060.1">
    <property type="nucleotide sequence ID" value="NZ_MSCJ01000001.1"/>
</dbReference>
<dbReference type="Gene3D" id="1.10.10.10">
    <property type="entry name" value="Winged helix-like DNA-binding domain superfamily/Winged helix DNA-binding domain"/>
    <property type="match status" value="1"/>
</dbReference>
<keyword evidence="2" id="KW-0902">Two-component regulatory system</keyword>
<dbReference type="InterPro" id="IPR001867">
    <property type="entry name" value="OmpR/PhoB-type_DNA-bd"/>
</dbReference>
<dbReference type="CDD" id="cd17574">
    <property type="entry name" value="REC_OmpR"/>
    <property type="match status" value="1"/>
</dbReference>
<keyword evidence="4 7" id="KW-0238">DNA-binding</keyword>
<evidence type="ECO:0000256" key="2">
    <source>
        <dbReference type="ARBA" id="ARBA00023012"/>
    </source>
</evidence>
<dbReference type="Pfam" id="PF00072">
    <property type="entry name" value="Response_reg"/>
    <property type="match status" value="1"/>
</dbReference>
<dbReference type="GO" id="GO:0000976">
    <property type="term" value="F:transcription cis-regulatory region binding"/>
    <property type="evidence" value="ECO:0007669"/>
    <property type="project" value="TreeGrafter"/>
</dbReference>
<dbReference type="InterPro" id="IPR011006">
    <property type="entry name" value="CheY-like_superfamily"/>
</dbReference>
<dbReference type="SUPFAM" id="SSF46894">
    <property type="entry name" value="C-terminal effector domain of the bipartite response regulators"/>
    <property type="match status" value="1"/>
</dbReference>
<dbReference type="Gene3D" id="3.40.50.2300">
    <property type="match status" value="1"/>
</dbReference>
<dbReference type="InterPro" id="IPR001789">
    <property type="entry name" value="Sig_transdc_resp-reg_receiver"/>
</dbReference>
<evidence type="ECO:0000256" key="6">
    <source>
        <dbReference type="PROSITE-ProRule" id="PRU00169"/>
    </source>
</evidence>
<reference evidence="10 11" key="1">
    <citation type="submission" date="2016-12" db="EMBL/GenBank/DDBJ databases">
        <title>Diversity of luminous bacteria.</title>
        <authorList>
            <person name="Yoshizawa S."/>
            <person name="Kogure K."/>
        </authorList>
    </citation>
    <scope>NUCLEOTIDE SEQUENCE [LARGE SCALE GENOMIC DNA]</scope>
    <source>
        <strain evidence="10 11">LC1-200</strain>
    </source>
</reference>